<dbReference type="PRINTS" id="PR00173">
    <property type="entry name" value="EDTRNSPORT"/>
</dbReference>
<dbReference type="InterPro" id="IPR001991">
    <property type="entry name" value="Na-dicarboxylate_symporter"/>
</dbReference>
<evidence type="ECO:0000256" key="4">
    <source>
        <dbReference type="ARBA" id="ARBA00022989"/>
    </source>
</evidence>
<dbReference type="NCBIfam" id="NF002461">
    <property type="entry name" value="PRK01663.1"/>
    <property type="match status" value="1"/>
</dbReference>
<evidence type="ECO:0000313" key="7">
    <source>
        <dbReference type="EMBL" id="MFG1374833.1"/>
    </source>
</evidence>
<evidence type="ECO:0000256" key="5">
    <source>
        <dbReference type="ARBA" id="ARBA00023136"/>
    </source>
</evidence>
<dbReference type="PANTHER" id="PTHR42865:SF1">
    <property type="entry name" value="AEROBIC C4-DICARBOXYLATE TRANSPORT PROTEIN"/>
    <property type="match status" value="1"/>
</dbReference>
<dbReference type="InterPro" id="IPR036458">
    <property type="entry name" value="Na:dicarbo_symporter_sf"/>
</dbReference>
<feature type="transmembrane region" description="Helical" evidence="6">
    <location>
        <begin position="229"/>
        <end position="251"/>
    </location>
</feature>
<reference evidence="7 8" key="1">
    <citation type="submission" date="2024-02" db="EMBL/GenBank/DDBJ databases">
        <title>Expansion and revision of Xanthobacter and proposal of Roseixanthobacter gen. nov.</title>
        <authorList>
            <person name="Soltysiak M.P.M."/>
            <person name="Jalihal A."/>
            <person name="Ory A."/>
            <person name="Chrisophersen C."/>
            <person name="Lee A.D."/>
            <person name="Boulton J."/>
            <person name="Springer M."/>
        </authorList>
    </citation>
    <scope>NUCLEOTIDE SEQUENCE [LARGE SCALE GENOMIC DNA]</scope>
    <source>
        <strain evidence="7 8">23A</strain>
    </source>
</reference>
<keyword evidence="5 6" id="KW-0472">Membrane</keyword>
<dbReference type="HAMAP" id="MF_01300">
    <property type="entry name" value="C4_dicarb_transport"/>
    <property type="match status" value="1"/>
</dbReference>
<keyword evidence="6" id="KW-1003">Cell membrane</keyword>
<evidence type="ECO:0000256" key="2">
    <source>
        <dbReference type="ARBA" id="ARBA00022448"/>
    </source>
</evidence>
<keyword evidence="4 6" id="KW-1133">Transmembrane helix</keyword>
<name>A0ABW7A1G4_9HYPH</name>
<feature type="transmembrane region" description="Helical" evidence="6">
    <location>
        <begin position="360"/>
        <end position="381"/>
    </location>
</feature>
<organism evidence="7 8">
    <name type="scientific">Xanthobacter oligotrophicus</name>
    <dbReference type="NCBI Taxonomy" id="2607286"/>
    <lineage>
        <taxon>Bacteria</taxon>
        <taxon>Pseudomonadati</taxon>
        <taxon>Pseudomonadota</taxon>
        <taxon>Alphaproteobacteria</taxon>
        <taxon>Hyphomicrobiales</taxon>
        <taxon>Xanthobacteraceae</taxon>
        <taxon>Xanthobacter</taxon>
    </lineage>
</organism>
<proteinExistence type="inferred from homology"/>
<feature type="transmembrane region" description="Helical" evidence="6">
    <location>
        <begin position="153"/>
        <end position="173"/>
    </location>
</feature>
<keyword evidence="6" id="KW-0769">Symport</keyword>
<comment type="subcellular location">
    <subcellularLocation>
        <location evidence="6">Cell membrane</location>
        <topology evidence="6">Multi-pass membrane protein</topology>
    </subcellularLocation>
    <subcellularLocation>
        <location evidence="1">Membrane</location>
        <topology evidence="1">Multi-pass membrane protein</topology>
    </subcellularLocation>
</comment>
<comment type="function">
    <text evidence="6">Responsible for the transport of dicarboxylates such as succinate, fumarate, and malate across the membrane.</text>
</comment>
<evidence type="ECO:0000256" key="6">
    <source>
        <dbReference type="HAMAP-Rule" id="MF_01300"/>
    </source>
</evidence>
<keyword evidence="8" id="KW-1185">Reference proteome</keyword>
<comment type="similarity">
    <text evidence="6">Belongs to the dicarboxylate/amino acid:cation symporter (DAACS) (TC 2.A.23) family.</text>
</comment>
<feature type="transmembrane region" description="Helical" evidence="6">
    <location>
        <begin position="87"/>
        <end position="108"/>
    </location>
</feature>
<dbReference type="PANTHER" id="PTHR42865">
    <property type="entry name" value="PROTON/GLUTAMATE-ASPARTATE SYMPORTER"/>
    <property type="match status" value="1"/>
</dbReference>
<evidence type="ECO:0000256" key="1">
    <source>
        <dbReference type="ARBA" id="ARBA00004141"/>
    </source>
</evidence>
<evidence type="ECO:0000256" key="3">
    <source>
        <dbReference type="ARBA" id="ARBA00022692"/>
    </source>
</evidence>
<keyword evidence="3 6" id="KW-0812">Transmembrane</keyword>
<feature type="transmembrane region" description="Helical" evidence="6">
    <location>
        <begin position="56"/>
        <end position="75"/>
    </location>
</feature>
<comment type="caution">
    <text evidence="6">Lacks conserved residue(s) required for the propagation of feature annotation.</text>
</comment>
<dbReference type="RefSeq" id="WP_393994408.1">
    <property type="nucleotide sequence ID" value="NZ_JBAFVH010000016.1"/>
</dbReference>
<dbReference type="Pfam" id="PF00375">
    <property type="entry name" value="SDF"/>
    <property type="match status" value="1"/>
</dbReference>
<sequence length="452" mass="47454">MAFATAKPVTRKPFYKILYVQVLFAIAVGIALGHFWPTLAIQMKPLGDGFIKLIKMLIALVIFCTVVSGIAGMESMKKIGRIGGKSLLYFEVVSTLALAIGMIVGNVLRPGAGFNVDPATLDAKAVMSYAGKAQEQTIVEFLLNIIPNTVVDAFAKGDILSVVMISVLFGCVLSRLGEKGRLVKEMIDGTSGLVFGAINVVMKLAPAGAFGAMAFTIGRYGIASLGPLLQLILAFYLTSAIFVLVVLGAIARAAGFSIIRFLAYIKEEILIVLGTSSSDSALPSLMAKLERLGCSRPVVGLVVPTGYVFNTDGTSIYMTMAALFVAQATNTDLTLTQQLSIFAVAMLTSKGASGVTGASFIALVGTLSVVPTIPVAGMALILGIDRFMSEARALVNMIGNGVATVVMARWEGELDHARLNAVLRGEAVQDELSLGREAGAEPLRPAVVQPAA</sequence>
<dbReference type="NCBIfam" id="NF009587">
    <property type="entry name" value="PRK13027.1"/>
    <property type="match status" value="1"/>
</dbReference>
<dbReference type="InterPro" id="IPR023954">
    <property type="entry name" value="C4_dicarb_transport"/>
</dbReference>
<accession>A0ABW7A1G4</accession>
<gene>
    <name evidence="6" type="primary">dctA</name>
    <name evidence="7" type="ORF">V5F32_21855</name>
</gene>
<feature type="transmembrane region" description="Helical" evidence="6">
    <location>
        <begin position="17"/>
        <end position="36"/>
    </location>
</feature>
<dbReference type="Proteomes" id="UP001604002">
    <property type="component" value="Unassembled WGS sequence"/>
</dbReference>
<protein>
    <recommendedName>
        <fullName evidence="6">C4-dicarboxylate transport protein</fullName>
    </recommendedName>
</protein>
<feature type="transmembrane region" description="Helical" evidence="6">
    <location>
        <begin position="193"/>
        <end position="217"/>
    </location>
</feature>
<comment type="caution">
    <text evidence="7">The sequence shown here is derived from an EMBL/GenBank/DDBJ whole genome shotgun (WGS) entry which is preliminary data.</text>
</comment>
<keyword evidence="2 6" id="KW-0813">Transport</keyword>
<evidence type="ECO:0000313" key="8">
    <source>
        <dbReference type="Proteomes" id="UP001604002"/>
    </source>
</evidence>
<dbReference type="Gene3D" id="1.10.3860.10">
    <property type="entry name" value="Sodium:dicarboxylate symporter"/>
    <property type="match status" value="1"/>
</dbReference>
<dbReference type="EMBL" id="JBAFVH010000016">
    <property type="protein sequence ID" value="MFG1374833.1"/>
    <property type="molecule type" value="Genomic_DNA"/>
</dbReference>
<dbReference type="SUPFAM" id="SSF118215">
    <property type="entry name" value="Proton glutamate symport protein"/>
    <property type="match status" value="1"/>
</dbReference>